<name>A0A1F2PP68_9FIRM</name>
<accession>A0A1F2PP68</accession>
<protein>
    <recommendedName>
        <fullName evidence="1">DUF4097 domain-containing protein</fullName>
    </recommendedName>
</protein>
<proteinExistence type="predicted"/>
<feature type="domain" description="DUF4097" evidence="1">
    <location>
        <begin position="11"/>
        <end position="129"/>
    </location>
</feature>
<evidence type="ECO:0000313" key="3">
    <source>
        <dbReference type="Proteomes" id="UP000176244"/>
    </source>
</evidence>
<dbReference type="AlphaFoldDB" id="A0A1F2PP68"/>
<sequence>MPNLIGKDKAPNLVVTIPRDTHLKKMELEIGAGRGELLEIITDELILKQGAGEIVADQLQADSGKLNGGAGAVHFTDVQLNDFAIKGGVGLIDIQGLVTGDLEIDCGVGQTSLDINASVNDYFITADQGIGPITINGQNLSETGTGSKSAPHHIDIDGGVGPVNLTFK</sequence>
<gene>
    <name evidence="2" type="ORF">ACWI_00690</name>
</gene>
<dbReference type="EMBL" id="LKEU01000009">
    <property type="protein sequence ID" value="OFV72466.1"/>
    <property type="molecule type" value="Genomic_DNA"/>
</dbReference>
<organism evidence="2 3">
    <name type="scientific">Acetobacterium wieringae</name>
    <dbReference type="NCBI Taxonomy" id="52694"/>
    <lineage>
        <taxon>Bacteria</taxon>
        <taxon>Bacillati</taxon>
        <taxon>Bacillota</taxon>
        <taxon>Clostridia</taxon>
        <taxon>Eubacteriales</taxon>
        <taxon>Eubacteriaceae</taxon>
        <taxon>Acetobacterium</taxon>
    </lineage>
</organism>
<evidence type="ECO:0000259" key="1">
    <source>
        <dbReference type="Pfam" id="PF13349"/>
    </source>
</evidence>
<comment type="caution">
    <text evidence="2">The sequence shown here is derived from an EMBL/GenBank/DDBJ whole genome shotgun (WGS) entry which is preliminary data.</text>
</comment>
<dbReference type="Pfam" id="PF13349">
    <property type="entry name" value="DUF4097"/>
    <property type="match status" value="1"/>
</dbReference>
<dbReference type="STRING" id="52694.ACWI_00690"/>
<dbReference type="InterPro" id="IPR025164">
    <property type="entry name" value="Toastrack_DUF4097"/>
</dbReference>
<dbReference type="Proteomes" id="UP000176244">
    <property type="component" value="Unassembled WGS sequence"/>
</dbReference>
<evidence type="ECO:0000313" key="2">
    <source>
        <dbReference type="EMBL" id="OFV72466.1"/>
    </source>
</evidence>
<reference evidence="2 3" key="1">
    <citation type="submission" date="2015-09" db="EMBL/GenBank/DDBJ databases">
        <title>Genome sequence of Acetobacterium wieringae DSM 1911.</title>
        <authorList>
            <person name="Poehlein A."/>
            <person name="Bengelsdorf F.R."/>
            <person name="Schiel-Bengelsdorf B."/>
            <person name="Duerre P."/>
            <person name="Daniel R."/>
        </authorList>
    </citation>
    <scope>NUCLEOTIDE SEQUENCE [LARGE SCALE GENOMIC DNA]</scope>
    <source>
        <strain evidence="2 3">DSM 1911</strain>
    </source>
</reference>